<sequence length="202" mass="21943">MAVVYSNYLTLTGGYQAPLLPPAMRNILLLFFSFLLLAGCGSTRSANPGQASVTTVYIVRHAEKDPGPNLPDPALTPAGEQRAVALRELLERRPVTAIFTTDTRRTRGTVAPLATALRLPPIVYNPRNQRGLAEQIRQEYAGKTVVVVGHSNTILPLLNELQVTRPLQEIADNEYDYLFEVKLPRAGGPGTVAVQHYGAGAK</sequence>
<comment type="caution">
    <text evidence="1">The sequence shown here is derived from an EMBL/GenBank/DDBJ whole genome shotgun (WGS) entry which is preliminary data.</text>
</comment>
<reference evidence="1 2" key="1">
    <citation type="submission" date="2021-03" db="EMBL/GenBank/DDBJ databases">
        <authorList>
            <person name="Kim M.K."/>
        </authorList>
    </citation>
    <scope>NUCLEOTIDE SEQUENCE [LARGE SCALE GENOMIC DNA]</scope>
    <source>
        <strain evidence="1 2">BT507</strain>
    </source>
</reference>
<evidence type="ECO:0000313" key="1">
    <source>
        <dbReference type="EMBL" id="MBO3269547.1"/>
    </source>
</evidence>
<organism evidence="1 2">
    <name type="scientific">Hymenobacter defluvii</name>
    <dbReference type="NCBI Taxonomy" id="2054411"/>
    <lineage>
        <taxon>Bacteria</taxon>
        <taxon>Pseudomonadati</taxon>
        <taxon>Bacteroidota</taxon>
        <taxon>Cytophagia</taxon>
        <taxon>Cytophagales</taxon>
        <taxon>Hymenobacteraceae</taxon>
        <taxon>Hymenobacter</taxon>
    </lineage>
</organism>
<dbReference type="EMBL" id="JAGETX010000001">
    <property type="protein sequence ID" value="MBO3269547.1"/>
    <property type="molecule type" value="Genomic_DNA"/>
</dbReference>
<evidence type="ECO:0000313" key="2">
    <source>
        <dbReference type="Proteomes" id="UP000670527"/>
    </source>
</evidence>
<gene>
    <name evidence="1" type="ORF">J4D97_02710</name>
</gene>
<dbReference type="Proteomes" id="UP000670527">
    <property type="component" value="Unassembled WGS sequence"/>
</dbReference>
<proteinExistence type="predicted"/>
<dbReference type="InterPro" id="IPR013078">
    <property type="entry name" value="His_Pase_superF_clade-1"/>
</dbReference>
<accession>A0ABS3T7C9</accession>
<dbReference type="InterPro" id="IPR029033">
    <property type="entry name" value="His_PPase_superfam"/>
</dbReference>
<dbReference type="SMART" id="SM00855">
    <property type="entry name" value="PGAM"/>
    <property type="match status" value="1"/>
</dbReference>
<dbReference type="CDD" id="cd07067">
    <property type="entry name" value="HP_PGM_like"/>
    <property type="match status" value="1"/>
</dbReference>
<protein>
    <submittedName>
        <fullName evidence="1">Histidine phosphatase family protein</fullName>
    </submittedName>
</protein>
<dbReference type="SUPFAM" id="SSF53254">
    <property type="entry name" value="Phosphoglycerate mutase-like"/>
    <property type="match status" value="1"/>
</dbReference>
<keyword evidence="2" id="KW-1185">Reference proteome</keyword>
<dbReference type="Pfam" id="PF00300">
    <property type="entry name" value="His_Phos_1"/>
    <property type="match status" value="1"/>
</dbReference>
<name>A0ABS3T7C9_9BACT</name>
<dbReference type="Gene3D" id="3.40.50.1240">
    <property type="entry name" value="Phosphoglycerate mutase-like"/>
    <property type="match status" value="1"/>
</dbReference>